<proteinExistence type="predicted"/>
<keyword evidence="3" id="KW-1185">Reference proteome</keyword>
<protein>
    <submittedName>
        <fullName evidence="2">Uncharacterized protein</fullName>
    </submittedName>
</protein>
<dbReference type="Pfam" id="PF13450">
    <property type="entry name" value="NAD_binding_8"/>
    <property type="match status" value="1"/>
</dbReference>
<dbReference type="SUPFAM" id="SSF51905">
    <property type="entry name" value="FAD/NAD(P)-binding domain"/>
    <property type="match status" value="1"/>
</dbReference>
<sequence>MAFPSLLFHFLLLLLLTTTLPSLTTAFPPKINTTAYPASDIITRDICIIGGGSTGTYSAIRLSDSGQSVVIVETKDRLGGHCETYTDPSTNETVDYGVVSFHNIDIVKNYFARFEIPLTIALDATPGQVIKYVDFRTGESVAGYAPANATAALAGYAAQLEKYAYVEAGFDLPYPVPADLLLPFGDFVTKYGLEDAAEFLFGFQQGLGHLLEQFTLYVFKNFGLGLMQALKTGFLTTTRWDNSEIYEKALAELGPNVLLQSHVIATNRSGDGVKVLVQTPSGSKLILAKKLLVTIPPKLSNLHGFDLSPNETSLFAQFLNSAYYTALLRRTGIPPHISLTNTGANTSYHIPPLPALYSIRPTRVPGLYNIKFGSAFALSDAQVQALIVESVLRLDTAGTLNTTTPEFAAYADHTPFELTVSKEAIEGGFYRDLYALQGQRHTWYTGAAFHTQDSSLLWEFTEGLIPSILA</sequence>
<comment type="caution">
    <text evidence="2">The sequence shown here is derived from an EMBL/GenBank/DDBJ whole genome shotgun (WGS) entry which is preliminary data.</text>
</comment>
<evidence type="ECO:0000313" key="2">
    <source>
        <dbReference type="EMBL" id="CAF9939297.1"/>
    </source>
</evidence>
<dbReference type="Gene3D" id="3.30.70.1990">
    <property type="match status" value="1"/>
</dbReference>
<gene>
    <name evidence="2" type="ORF">ALECFALPRED_008064</name>
</gene>
<dbReference type="InterPro" id="IPR036188">
    <property type="entry name" value="FAD/NAD-bd_sf"/>
</dbReference>
<organism evidence="2 3">
    <name type="scientific">Alectoria fallacina</name>
    <dbReference type="NCBI Taxonomy" id="1903189"/>
    <lineage>
        <taxon>Eukaryota</taxon>
        <taxon>Fungi</taxon>
        <taxon>Dikarya</taxon>
        <taxon>Ascomycota</taxon>
        <taxon>Pezizomycotina</taxon>
        <taxon>Lecanoromycetes</taxon>
        <taxon>OSLEUM clade</taxon>
        <taxon>Lecanoromycetidae</taxon>
        <taxon>Lecanorales</taxon>
        <taxon>Lecanorineae</taxon>
        <taxon>Parmeliaceae</taxon>
        <taxon>Alectoria</taxon>
    </lineage>
</organism>
<reference evidence="2" key="1">
    <citation type="submission" date="2021-03" db="EMBL/GenBank/DDBJ databases">
        <authorList>
            <person name="Tagirdzhanova G."/>
        </authorList>
    </citation>
    <scope>NUCLEOTIDE SEQUENCE</scope>
</reference>
<name>A0A8H3J240_9LECA</name>
<dbReference type="Gene3D" id="1.10.405.20">
    <property type="match status" value="1"/>
</dbReference>
<feature type="chain" id="PRO_5034520076" evidence="1">
    <location>
        <begin position="27"/>
        <end position="470"/>
    </location>
</feature>
<dbReference type="Proteomes" id="UP000664203">
    <property type="component" value="Unassembled WGS sequence"/>
</dbReference>
<feature type="signal peptide" evidence="1">
    <location>
        <begin position="1"/>
        <end position="26"/>
    </location>
</feature>
<evidence type="ECO:0000256" key="1">
    <source>
        <dbReference type="SAM" id="SignalP"/>
    </source>
</evidence>
<dbReference type="AlphaFoldDB" id="A0A8H3J240"/>
<keyword evidence="1" id="KW-0732">Signal</keyword>
<dbReference type="EMBL" id="CAJPDR010000544">
    <property type="protein sequence ID" value="CAF9939297.1"/>
    <property type="molecule type" value="Genomic_DNA"/>
</dbReference>
<accession>A0A8H3J240</accession>
<dbReference type="OrthoDB" id="68575at2759"/>
<dbReference type="Gene3D" id="3.50.50.60">
    <property type="entry name" value="FAD/NAD(P)-binding domain"/>
    <property type="match status" value="1"/>
</dbReference>
<evidence type="ECO:0000313" key="3">
    <source>
        <dbReference type="Proteomes" id="UP000664203"/>
    </source>
</evidence>